<dbReference type="PANTHER" id="PTHR32248">
    <property type="entry name" value="RNA POLYMERASE SIGMA-54 FACTOR"/>
    <property type="match status" value="1"/>
</dbReference>
<evidence type="ECO:0000256" key="8">
    <source>
        <dbReference type="ARBA" id="ARBA00023163"/>
    </source>
</evidence>
<evidence type="ECO:0000256" key="3">
    <source>
        <dbReference type="ARBA" id="ARBA00022679"/>
    </source>
</evidence>
<evidence type="ECO:0000313" key="12">
    <source>
        <dbReference type="EMBL" id="SEO02715.1"/>
    </source>
</evidence>
<keyword evidence="2 9" id="KW-0240">DNA-directed RNA polymerase</keyword>
<evidence type="ECO:0000259" key="10">
    <source>
        <dbReference type="Pfam" id="PF04552"/>
    </source>
</evidence>
<name>A0A1H8LC48_9RHOB</name>
<dbReference type="PIRSF" id="PIRSF000774">
    <property type="entry name" value="RpoN"/>
    <property type="match status" value="1"/>
</dbReference>
<sequence>MSHAMKTSVRILSLTGATLDAFLSDLVAANPYLRRRRRAYGSLPEYPIAERNQSMHQSVLERLSLERFDLPERKIVMALLEGLEPTGWMTEPLERIAKRTGASITSVQTTLKRVQDIAPAGMFARSLSECLRLQLERNGELTWDLSALLGNLSLVAEGRLEELAEKCDCSLDDLTTLLGQLRRLDPKPGLQFDVTPLPPAQCDLIVRRDGTGWRVESNEEETPSLSIEAGPDADATLLAEARSVVDAMALRRETSVRVASVLVELQSDFVADATAPRKPVRQADVANRLSLHASTVSRAVRDRTLDVPRGRLPLKSLFCPGAPGDGHDGLSQDAVLIQMRKLVASESRHRPLTDGEIARALVDSRVTIARRTVAKYRHMLGIAAAPRRAEPANGGTLSCPLG</sequence>
<dbReference type="Pfam" id="PF04552">
    <property type="entry name" value="Sigma54_DBD"/>
    <property type="match status" value="1"/>
</dbReference>
<evidence type="ECO:0000313" key="13">
    <source>
        <dbReference type="Proteomes" id="UP000199372"/>
    </source>
</evidence>
<keyword evidence="4 9" id="KW-0548">Nucleotidyltransferase</keyword>
<keyword evidence="3 9" id="KW-0808">Transferase</keyword>
<dbReference type="PROSITE" id="PS00718">
    <property type="entry name" value="SIGMA54_2"/>
    <property type="match status" value="1"/>
</dbReference>
<keyword evidence="13" id="KW-1185">Reference proteome</keyword>
<dbReference type="Gene3D" id="1.10.10.60">
    <property type="entry name" value="Homeodomain-like"/>
    <property type="match status" value="1"/>
</dbReference>
<comment type="similarity">
    <text evidence="1 9">Belongs to the sigma-54 factor family.</text>
</comment>
<comment type="function">
    <text evidence="9">Sigma factors are initiation factors that promote the attachment of RNA polymerase to specific initiation sites and are then released.</text>
</comment>
<gene>
    <name evidence="12" type="ORF">SAMN04488011_11011</name>
</gene>
<dbReference type="PANTHER" id="PTHR32248:SF4">
    <property type="entry name" value="RNA POLYMERASE SIGMA-54 FACTOR"/>
    <property type="match status" value="1"/>
</dbReference>
<dbReference type="PROSITE" id="PS50044">
    <property type="entry name" value="SIGMA54_3"/>
    <property type="match status" value="1"/>
</dbReference>
<dbReference type="InterPro" id="IPR000394">
    <property type="entry name" value="RNA_pol_sigma_54"/>
</dbReference>
<dbReference type="Gene3D" id="1.10.10.1330">
    <property type="entry name" value="RNA polymerase sigma-54 factor, core-binding domain"/>
    <property type="match status" value="1"/>
</dbReference>
<organism evidence="12 13">
    <name type="scientific">Palleronia pelagia</name>
    <dbReference type="NCBI Taxonomy" id="387096"/>
    <lineage>
        <taxon>Bacteria</taxon>
        <taxon>Pseudomonadati</taxon>
        <taxon>Pseudomonadota</taxon>
        <taxon>Alphaproteobacteria</taxon>
        <taxon>Rhodobacterales</taxon>
        <taxon>Roseobacteraceae</taxon>
        <taxon>Palleronia</taxon>
    </lineage>
</organism>
<proteinExistence type="inferred from homology"/>
<reference evidence="13" key="1">
    <citation type="submission" date="2016-10" db="EMBL/GenBank/DDBJ databases">
        <authorList>
            <person name="Varghese N."/>
            <person name="Submissions S."/>
        </authorList>
    </citation>
    <scope>NUCLEOTIDE SEQUENCE [LARGE SCALE GENOMIC DNA]</scope>
    <source>
        <strain evidence="13">DSM 26893</strain>
    </source>
</reference>
<keyword evidence="7 9" id="KW-0238">DNA-binding</keyword>
<dbReference type="GO" id="GO:0001216">
    <property type="term" value="F:DNA-binding transcription activator activity"/>
    <property type="evidence" value="ECO:0007669"/>
    <property type="project" value="InterPro"/>
</dbReference>
<feature type="domain" description="RNA polymerase sigma factor 54 DNA-binding" evidence="10">
    <location>
        <begin position="238"/>
        <end position="388"/>
    </location>
</feature>
<dbReference type="InterPro" id="IPR007046">
    <property type="entry name" value="RNA_pol_sigma_54_core-bd"/>
</dbReference>
<dbReference type="GO" id="GO:0006352">
    <property type="term" value="P:DNA-templated transcription initiation"/>
    <property type="evidence" value="ECO:0007669"/>
    <property type="project" value="InterPro"/>
</dbReference>
<evidence type="ECO:0000256" key="1">
    <source>
        <dbReference type="ARBA" id="ARBA00008798"/>
    </source>
</evidence>
<evidence type="ECO:0000256" key="9">
    <source>
        <dbReference type="PIRNR" id="PIRNR000774"/>
    </source>
</evidence>
<evidence type="ECO:0000256" key="7">
    <source>
        <dbReference type="ARBA" id="ARBA00023125"/>
    </source>
</evidence>
<evidence type="ECO:0000256" key="4">
    <source>
        <dbReference type="ARBA" id="ARBA00022695"/>
    </source>
</evidence>
<keyword evidence="6 9" id="KW-0731">Sigma factor</keyword>
<dbReference type="Pfam" id="PF04963">
    <property type="entry name" value="Sigma54_CBD"/>
    <property type="match status" value="1"/>
</dbReference>
<evidence type="ECO:0000259" key="11">
    <source>
        <dbReference type="Pfam" id="PF04963"/>
    </source>
</evidence>
<keyword evidence="8 9" id="KW-0804">Transcription</keyword>
<evidence type="ECO:0000256" key="5">
    <source>
        <dbReference type="ARBA" id="ARBA00023015"/>
    </source>
</evidence>
<protein>
    <recommendedName>
        <fullName evidence="9">RNA polymerase sigma-54 factor</fullName>
    </recommendedName>
</protein>
<evidence type="ECO:0000256" key="2">
    <source>
        <dbReference type="ARBA" id="ARBA00022478"/>
    </source>
</evidence>
<dbReference type="GO" id="GO:0016987">
    <property type="term" value="F:sigma factor activity"/>
    <property type="evidence" value="ECO:0007669"/>
    <property type="project" value="UniProtKB-KW"/>
</dbReference>
<dbReference type="Proteomes" id="UP000199372">
    <property type="component" value="Unassembled WGS sequence"/>
</dbReference>
<dbReference type="EMBL" id="FOCM01000010">
    <property type="protein sequence ID" value="SEO02715.1"/>
    <property type="molecule type" value="Genomic_DNA"/>
</dbReference>
<feature type="domain" description="RNA polymerase sigma factor 54 core-binding" evidence="11">
    <location>
        <begin position="48"/>
        <end position="228"/>
    </location>
</feature>
<dbReference type="GO" id="GO:0016779">
    <property type="term" value="F:nucleotidyltransferase activity"/>
    <property type="evidence" value="ECO:0007669"/>
    <property type="project" value="UniProtKB-KW"/>
</dbReference>
<accession>A0A1H8LC48</accession>
<dbReference type="GO" id="GO:0000428">
    <property type="term" value="C:DNA-directed RNA polymerase complex"/>
    <property type="evidence" value="ECO:0007669"/>
    <property type="project" value="UniProtKB-KW"/>
</dbReference>
<dbReference type="InterPro" id="IPR038709">
    <property type="entry name" value="RpoN_core-bd_sf"/>
</dbReference>
<keyword evidence="5 9" id="KW-0805">Transcription regulation</keyword>
<evidence type="ECO:0000256" key="6">
    <source>
        <dbReference type="ARBA" id="ARBA00023082"/>
    </source>
</evidence>
<dbReference type="PRINTS" id="PR00045">
    <property type="entry name" value="SIGMA54FCT"/>
</dbReference>
<dbReference type="GO" id="GO:0003677">
    <property type="term" value="F:DNA binding"/>
    <property type="evidence" value="ECO:0007669"/>
    <property type="project" value="UniProtKB-KW"/>
</dbReference>
<dbReference type="AlphaFoldDB" id="A0A1H8LC48"/>
<dbReference type="InterPro" id="IPR007634">
    <property type="entry name" value="RNA_pol_sigma_54_DNA-bd"/>
</dbReference>